<evidence type="ECO:0000313" key="2">
    <source>
        <dbReference type="Proteomes" id="UP000000376"/>
    </source>
</evidence>
<dbReference type="KEGG" id="ahe:Arch_1190"/>
<dbReference type="HOGENOM" id="CLU_2696492_0_0_11"/>
<gene>
    <name evidence="1" type="ordered locus">Arch_1190</name>
</gene>
<reference evidence="1 2" key="1">
    <citation type="journal article" date="2010" name="Stand. Genomic Sci.">
        <title>Complete genome sequence of Arcanobacterium haemolyticum type strain (11018).</title>
        <authorList>
            <person name="Yasawong M."/>
            <person name="Teshima H."/>
            <person name="Lapidus A."/>
            <person name="Nolan M."/>
            <person name="Lucas S."/>
            <person name="Glavina Del Rio T."/>
            <person name="Tice H."/>
            <person name="Cheng J."/>
            <person name="Bruce D."/>
            <person name="Detter C."/>
            <person name="Tapia R."/>
            <person name="Han C."/>
            <person name="Goodwin L."/>
            <person name="Pitluck S."/>
            <person name="Liolios K."/>
            <person name="Ivanova N."/>
            <person name="Mavromatis K."/>
            <person name="Mikhailova N."/>
            <person name="Pati A."/>
            <person name="Chen A."/>
            <person name="Palaniappan K."/>
            <person name="Land M."/>
            <person name="Hauser L."/>
            <person name="Chang Y."/>
            <person name="Jeffries C."/>
            <person name="Rohde M."/>
            <person name="Sikorski J."/>
            <person name="Pukall R."/>
            <person name="Goker M."/>
            <person name="Woyke T."/>
            <person name="Bristow J."/>
            <person name="Eisen J."/>
            <person name="Markowitz V."/>
            <person name="Hugenholtz P."/>
            <person name="Kyrpides N."/>
            <person name="Klenk H."/>
        </authorList>
    </citation>
    <scope>NUCLEOTIDE SEQUENCE [LARGE SCALE GENOMIC DNA]</scope>
    <source>
        <strain evidence="2">ATCC 9345 / DSM 20595 / CCUG 17215 / LMG 16163 / NBRC 15585 / NCTC 8452 / 11018</strain>
    </source>
</reference>
<dbReference type="EMBL" id="CP002045">
    <property type="protein sequence ID" value="ADH92902.1"/>
    <property type="molecule type" value="Genomic_DNA"/>
</dbReference>
<sequence>MAIAQPGVAKLRISVGSSNFRGNQKLRDVDNGVNKTGRIQSSLDAGIDAGEDDCFHILALSWVVRLFPLLLWQ</sequence>
<protein>
    <submittedName>
        <fullName evidence="1">Uncharacterized protein</fullName>
    </submittedName>
</protein>
<dbReference type="Proteomes" id="UP000000376">
    <property type="component" value="Chromosome"/>
</dbReference>
<accession>D7BPQ3</accession>
<evidence type="ECO:0000313" key="1">
    <source>
        <dbReference type="EMBL" id="ADH92902.1"/>
    </source>
</evidence>
<proteinExistence type="predicted"/>
<name>D7BPQ3_ARCHD</name>
<dbReference type="RefSeq" id="WP_013170396.1">
    <property type="nucleotide sequence ID" value="NC_014218.1"/>
</dbReference>
<dbReference type="AlphaFoldDB" id="D7BPQ3"/>
<keyword evidence="2" id="KW-1185">Reference proteome</keyword>
<organism evidence="1 2">
    <name type="scientific">Arcanobacterium haemolyticum (strain ATCC 9345 / DSM 20595 / CCM 5947 / CCUG 17215 / LMG 16163 / NBRC 15585 / NCTC 8452 / 11018)</name>
    <dbReference type="NCBI Taxonomy" id="644284"/>
    <lineage>
        <taxon>Bacteria</taxon>
        <taxon>Bacillati</taxon>
        <taxon>Actinomycetota</taxon>
        <taxon>Actinomycetes</taxon>
        <taxon>Actinomycetales</taxon>
        <taxon>Actinomycetaceae</taxon>
        <taxon>Arcanobacterium</taxon>
    </lineage>
</organism>